<dbReference type="OrthoDB" id="1712943at2759"/>
<feature type="region of interest" description="Disordered" evidence="1">
    <location>
        <begin position="62"/>
        <end position="95"/>
    </location>
</feature>
<reference evidence="2" key="1">
    <citation type="submission" date="2019-12" db="EMBL/GenBank/DDBJ databases">
        <authorList>
            <person name="Scholes J."/>
        </authorList>
    </citation>
    <scope>NUCLEOTIDE SEQUENCE</scope>
</reference>
<comment type="caution">
    <text evidence="2">The sequence shown here is derived from an EMBL/GenBank/DDBJ whole genome shotgun (WGS) entry which is preliminary data.</text>
</comment>
<accession>A0A9N7N6M9</accession>
<dbReference type="EMBL" id="CACSLK010027752">
    <property type="protein sequence ID" value="CAA0827968.1"/>
    <property type="molecule type" value="Genomic_DNA"/>
</dbReference>
<dbReference type="AlphaFoldDB" id="A0A9N7N6M9"/>
<evidence type="ECO:0000313" key="3">
    <source>
        <dbReference type="Proteomes" id="UP001153555"/>
    </source>
</evidence>
<sequence>MAQPEVGSSGWKTTARPVVSGAPPTVLENPEDRVPSAPSRTHNCIRSPRIGSEGWARAGRRVPVGGRTRNGFPGGLPRAVNSRLRTGTDKGNPTA</sequence>
<evidence type="ECO:0000313" key="2">
    <source>
        <dbReference type="EMBL" id="CAA0827968.1"/>
    </source>
</evidence>
<dbReference type="Proteomes" id="UP001153555">
    <property type="component" value="Unassembled WGS sequence"/>
</dbReference>
<gene>
    <name evidence="2" type="ORF">SHERM_23663</name>
</gene>
<feature type="region of interest" description="Disordered" evidence="1">
    <location>
        <begin position="1"/>
        <end position="47"/>
    </location>
</feature>
<protein>
    <submittedName>
        <fullName evidence="2">Uncharacterized protein</fullName>
    </submittedName>
</protein>
<keyword evidence="3" id="KW-1185">Reference proteome</keyword>
<feature type="compositionally biased region" description="Low complexity" evidence="1">
    <location>
        <begin position="62"/>
        <end position="71"/>
    </location>
</feature>
<proteinExistence type="predicted"/>
<evidence type="ECO:0000256" key="1">
    <source>
        <dbReference type="SAM" id="MobiDB-lite"/>
    </source>
</evidence>
<organism evidence="2 3">
    <name type="scientific">Striga hermonthica</name>
    <name type="common">Purple witchweed</name>
    <name type="synonym">Buchnera hermonthica</name>
    <dbReference type="NCBI Taxonomy" id="68872"/>
    <lineage>
        <taxon>Eukaryota</taxon>
        <taxon>Viridiplantae</taxon>
        <taxon>Streptophyta</taxon>
        <taxon>Embryophyta</taxon>
        <taxon>Tracheophyta</taxon>
        <taxon>Spermatophyta</taxon>
        <taxon>Magnoliopsida</taxon>
        <taxon>eudicotyledons</taxon>
        <taxon>Gunneridae</taxon>
        <taxon>Pentapetalae</taxon>
        <taxon>asterids</taxon>
        <taxon>lamiids</taxon>
        <taxon>Lamiales</taxon>
        <taxon>Orobanchaceae</taxon>
        <taxon>Buchnereae</taxon>
        <taxon>Striga</taxon>
    </lineage>
</organism>
<feature type="compositionally biased region" description="Polar residues" evidence="1">
    <location>
        <begin position="83"/>
        <end position="95"/>
    </location>
</feature>
<name>A0A9N7N6M9_STRHE</name>